<dbReference type="AlphaFoldDB" id="A0A834SSI6"/>
<feature type="transmembrane region" description="Helical" evidence="1">
    <location>
        <begin position="40"/>
        <end position="59"/>
    </location>
</feature>
<keyword evidence="1" id="KW-0472">Membrane</keyword>
<protein>
    <submittedName>
        <fullName evidence="2">Uncharacterized protein</fullName>
    </submittedName>
</protein>
<keyword evidence="1" id="KW-1133">Transmembrane helix</keyword>
<accession>A0A834SSI6</accession>
<evidence type="ECO:0000313" key="3">
    <source>
        <dbReference type="Proteomes" id="UP000634136"/>
    </source>
</evidence>
<keyword evidence="1" id="KW-0812">Transmembrane</keyword>
<comment type="caution">
    <text evidence="2">The sequence shown here is derived from an EMBL/GenBank/DDBJ whole genome shotgun (WGS) entry which is preliminary data.</text>
</comment>
<keyword evidence="3" id="KW-1185">Reference proteome</keyword>
<name>A0A834SSI6_9FABA</name>
<organism evidence="2 3">
    <name type="scientific">Senna tora</name>
    <dbReference type="NCBI Taxonomy" id="362788"/>
    <lineage>
        <taxon>Eukaryota</taxon>
        <taxon>Viridiplantae</taxon>
        <taxon>Streptophyta</taxon>
        <taxon>Embryophyta</taxon>
        <taxon>Tracheophyta</taxon>
        <taxon>Spermatophyta</taxon>
        <taxon>Magnoliopsida</taxon>
        <taxon>eudicotyledons</taxon>
        <taxon>Gunneridae</taxon>
        <taxon>Pentapetalae</taxon>
        <taxon>rosids</taxon>
        <taxon>fabids</taxon>
        <taxon>Fabales</taxon>
        <taxon>Fabaceae</taxon>
        <taxon>Caesalpinioideae</taxon>
        <taxon>Cassia clade</taxon>
        <taxon>Senna</taxon>
    </lineage>
</organism>
<gene>
    <name evidence="2" type="ORF">G2W53_035256</name>
</gene>
<evidence type="ECO:0000256" key="1">
    <source>
        <dbReference type="SAM" id="Phobius"/>
    </source>
</evidence>
<proteinExistence type="predicted"/>
<sequence length="64" mass="7542">MGYERSLKIKCLEEKMKNKNFRFDPFEKIKLYIAKAGRNILWSIASIHGFTVTFGLYGGRFYQS</sequence>
<evidence type="ECO:0000313" key="2">
    <source>
        <dbReference type="EMBL" id="KAF7808513.1"/>
    </source>
</evidence>
<dbReference type="Proteomes" id="UP000634136">
    <property type="component" value="Unassembled WGS sequence"/>
</dbReference>
<reference evidence="2" key="1">
    <citation type="submission" date="2020-09" db="EMBL/GenBank/DDBJ databases">
        <title>Genome-Enabled Discovery of Anthraquinone Biosynthesis in Senna tora.</title>
        <authorList>
            <person name="Kang S.-H."/>
            <person name="Pandey R.P."/>
            <person name="Lee C.-M."/>
            <person name="Sim J.-S."/>
            <person name="Jeong J.-T."/>
            <person name="Choi B.-S."/>
            <person name="Jung M."/>
            <person name="Ginzburg D."/>
            <person name="Zhao K."/>
            <person name="Won S.Y."/>
            <person name="Oh T.-J."/>
            <person name="Yu Y."/>
            <person name="Kim N.-H."/>
            <person name="Lee O.R."/>
            <person name="Lee T.-H."/>
            <person name="Bashyal P."/>
            <person name="Kim T.-S."/>
            <person name="Lee W.-H."/>
            <person name="Kawkins C."/>
            <person name="Kim C.-K."/>
            <person name="Kim J.S."/>
            <person name="Ahn B.O."/>
            <person name="Rhee S.Y."/>
            <person name="Sohng J.K."/>
        </authorList>
    </citation>
    <scope>NUCLEOTIDE SEQUENCE</scope>
    <source>
        <tissue evidence="2">Leaf</tissue>
    </source>
</reference>
<dbReference type="EMBL" id="JAAIUW010000011">
    <property type="protein sequence ID" value="KAF7808513.1"/>
    <property type="molecule type" value="Genomic_DNA"/>
</dbReference>